<evidence type="ECO:0000256" key="4">
    <source>
        <dbReference type="ARBA" id="ARBA00022519"/>
    </source>
</evidence>
<dbReference type="PANTHER" id="PTHR35011:SF5">
    <property type="entry name" value="SIALIC ACID TRAP TRANSPORTER SMALL PERMEASE PROTEIN SIAQ"/>
    <property type="match status" value="1"/>
</dbReference>
<organism evidence="11 13">
    <name type="scientific">Paracoccus saliphilus</name>
    <dbReference type="NCBI Taxonomy" id="405559"/>
    <lineage>
        <taxon>Bacteria</taxon>
        <taxon>Pseudomonadati</taxon>
        <taxon>Pseudomonadota</taxon>
        <taxon>Alphaproteobacteria</taxon>
        <taxon>Rhodobacterales</taxon>
        <taxon>Paracoccaceae</taxon>
        <taxon>Paracoccus</taxon>
    </lineage>
</organism>
<keyword evidence="14" id="KW-1185">Reference proteome</keyword>
<dbReference type="InterPro" id="IPR055348">
    <property type="entry name" value="DctQ"/>
</dbReference>
<feature type="transmembrane region" description="Helical" evidence="9">
    <location>
        <begin position="12"/>
        <end position="34"/>
    </location>
</feature>
<evidence type="ECO:0000256" key="1">
    <source>
        <dbReference type="ARBA" id="ARBA00004429"/>
    </source>
</evidence>
<keyword evidence="5 9" id="KW-0812">Transmembrane</keyword>
<evidence type="ECO:0000256" key="6">
    <source>
        <dbReference type="ARBA" id="ARBA00022989"/>
    </source>
</evidence>
<reference evidence="12 14" key="2">
    <citation type="submission" date="2021-01" db="EMBL/GenBank/DDBJ databases">
        <title>Biogeographic distribution of Paracoccus.</title>
        <authorList>
            <person name="Hollensteiner J."/>
            <person name="Leineberger J."/>
            <person name="Brinkhoff T."/>
            <person name="Daniel R."/>
        </authorList>
    </citation>
    <scope>NUCLEOTIDE SEQUENCE [LARGE SCALE GENOMIC DNA]</scope>
    <source>
        <strain evidence="12 14">DSM 18447</strain>
    </source>
</reference>
<keyword evidence="6 9" id="KW-1133">Transmembrane helix</keyword>
<feature type="transmembrane region" description="Helical" evidence="9">
    <location>
        <begin position="83"/>
        <end position="103"/>
    </location>
</feature>
<dbReference type="EMBL" id="FTOU01000003">
    <property type="protein sequence ID" value="SIS69545.1"/>
    <property type="molecule type" value="Genomic_DNA"/>
</dbReference>
<comment type="subcellular location">
    <subcellularLocation>
        <location evidence="1 9">Cell inner membrane</location>
        <topology evidence="1 9">Multi-pass membrane protein</topology>
    </subcellularLocation>
</comment>
<keyword evidence="2 9" id="KW-0813">Transport</keyword>
<dbReference type="GO" id="GO:0015740">
    <property type="term" value="P:C4-dicarboxylate transport"/>
    <property type="evidence" value="ECO:0007669"/>
    <property type="project" value="TreeGrafter"/>
</dbReference>
<evidence type="ECO:0000256" key="8">
    <source>
        <dbReference type="ARBA" id="ARBA00038436"/>
    </source>
</evidence>
<sequence length="162" mass="18008">MSLYSSLRWAEAVVAALVLTGVVALVSWATVTRYLGHPNIWVLEVTQVLFAWTCLLAASIAFRRSSHFSVSLLEELLPPKLRGLLRLLQQIVMLVLLVVLGWVGLDFVEVAHRRPLPLTGIRFSWVAVTIPVACMLMGITCIENIVRELRTPIETGSDEETS</sequence>
<evidence type="ECO:0000313" key="12">
    <source>
        <dbReference type="EMBL" id="WCR01431.1"/>
    </source>
</evidence>
<evidence type="ECO:0000313" key="11">
    <source>
        <dbReference type="EMBL" id="SIS69545.1"/>
    </source>
</evidence>
<dbReference type="GO" id="GO:0005886">
    <property type="term" value="C:plasma membrane"/>
    <property type="evidence" value="ECO:0007669"/>
    <property type="project" value="UniProtKB-SubCell"/>
</dbReference>
<dbReference type="RefSeq" id="WP_076523938.1">
    <property type="nucleotide sequence ID" value="NZ_CP067140.1"/>
</dbReference>
<name>A0AA45W2N4_9RHOB</name>
<accession>A0AA45W2N4</accession>
<keyword evidence="7 9" id="KW-0472">Membrane</keyword>
<dbReference type="Proteomes" id="UP001215549">
    <property type="component" value="Chromosome"/>
</dbReference>
<keyword evidence="4 9" id="KW-0997">Cell inner membrane</keyword>
<feature type="domain" description="Tripartite ATP-independent periplasmic transporters DctQ component" evidence="10">
    <location>
        <begin position="23"/>
        <end position="150"/>
    </location>
</feature>
<reference evidence="11 13" key="1">
    <citation type="submission" date="2017-01" db="EMBL/GenBank/DDBJ databases">
        <authorList>
            <person name="Varghese N."/>
            <person name="Submissions S."/>
        </authorList>
    </citation>
    <scope>NUCLEOTIDE SEQUENCE [LARGE SCALE GENOMIC DNA]</scope>
    <source>
        <strain evidence="11 13">DSM 18447</strain>
    </source>
</reference>
<keyword evidence="3" id="KW-1003">Cell membrane</keyword>
<comment type="subunit">
    <text evidence="9">The complex comprises the extracytoplasmic solute receptor protein and the two transmembrane proteins.</text>
</comment>
<evidence type="ECO:0000259" key="10">
    <source>
        <dbReference type="Pfam" id="PF04290"/>
    </source>
</evidence>
<dbReference type="InterPro" id="IPR007387">
    <property type="entry name" value="TRAP_DctQ"/>
</dbReference>
<feature type="transmembrane region" description="Helical" evidence="9">
    <location>
        <begin position="40"/>
        <end position="62"/>
    </location>
</feature>
<evidence type="ECO:0000256" key="5">
    <source>
        <dbReference type="ARBA" id="ARBA00022692"/>
    </source>
</evidence>
<gene>
    <name evidence="12" type="ORF">JHX88_10740</name>
    <name evidence="11" type="ORF">SAMN05421772_10351</name>
</gene>
<evidence type="ECO:0000256" key="3">
    <source>
        <dbReference type="ARBA" id="ARBA00022475"/>
    </source>
</evidence>
<dbReference type="EMBL" id="CP067140">
    <property type="protein sequence ID" value="WCR01431.1"/>
    <property type="molecule type" value="Genomic_DNA"/>
</dbReference>
<protein>
    <recommendedName>
        <fullName evidence="9">TRAP transporter small permease protein</fullName>
    </recommendedName>
</protein>
<evidence type="ECO:0000256" key="7">
    <source>
        <dbReference type="ARBA" id="ARBA00023136"/>
    </source>
</evidence>
<dbReference type="Pfam" id="PF04290">
    <property type="entry name" value="DctQ"/>
    <property type="match status" value="1"/>
</dbReference>
<evidence type="ECO:0000256" key="2">
    <source>
        <dbReference type="ARBA" id="ARBA00022448"/>
    </source>
</evidence>
<evidence type="ECO:0000313" key="13">
    <source>
        <dbReference type="Proteomes" id="UP000186216"/>
    </source>
</evidence>
<evidence type="ECO:0000313" key="14">
    <source>
        <dbReference type="Proteomes" id="UP001215549"/>
    </source>
</evidence>
<comment type="function">
    <text evidence="9">Part of the tripartite ATP-independent periplasmic (TRAP) transport system.</text>
</comment>
<dbReference type="Proteomes" id="UP000186216">
    <property type="component" value="Unassembled WGS sequence"/>
</dbReference>
<proteinExistence type="inferred from homology"/>
<dbReference type="PANTHER" id="PTHR35011">
    <property type="entry name" value="2,3-DIKETO-L-GULONATE TRAP TRANSPORTER SMALL PERMEASE PROTEIN YIAM"/>
    <property type="match status" value="1"/>
</dbReference>
<dbReference type="AlphaFoldDB" id="A0AA45W2N4"/>
<feature type="transmembrane region" description="Helical" evidence="9">
    <location>
        <begin position="123"/>
        <end position="142"/>
    </location>
</feature>
<comment type="similarity">
    <text evidence="8 9">Belongs to the TRAP transporter small permease family.</text>
</comment>
<dbReference type="GO" id="GO:0022857">
    <property type="term" value="F:transmembrane transporter activity"/>
    <property type="evidence" value="ECO:0007669"/>
    <property type="project" value="UniProtKB-UniRule"/>
</dbReference>
<evidence type="ECO:0000256" key="9">
    <source>
        <dbReference type="RuleBase" id="RU369079"/>
    </source>
</evidence>